<evidence type="ECO:0000256" key="1">
    <source>
        <dbReference type="SAM" id="MobiDB-lite"/>
    </source>
</evidence>
<proteinExistence type="predicted"/>
<dbReference type="EMBL" id="VMNH01000030">
    <property type="protein sequence ID" value="TVO69715.1"/>
    <property type="molecule type" value="Genomic_DNA"/>
</dbReference>
<comment type="caution">
    <text evidence="2">The sequence shown here is derived from an EMBL/GenBank/DDBJ whole genome shotgun (WGS) entry which is preliminary data.</text>
</comment>
<dbReference type="RefSeq" id="WP_186297786.1">
    <property type="nucleotide sequence ID" value="NZ_VMNH01000030.1"/>
</dbReference>
<protein>
    <recommendedName>
        <fullName evidence="4">TraK</fullName>
    </recommendedName>
</protein>
<keyword evidence="3" id="KW-1185">Reference proteome</keyword>
<dbReference type="Pfam" id="PF17273">
    <property type="entry name" value="DUF5338"/>
    <property type="match status" value="1"/>
</dbReference>
<organism evidence="2 3">
    <name type="scientific">Sedimenticola selenatireducens</name>
    <dbReference type="NCBI Taxonomy" id="191960"/>
    <lineage>
        <taxon>Bacteria</taxon>
        <taxon>Pseudomonadati</taxon>
        <taxon>Pseudomonadota</taxon>
        <taxon>Gammaproteobacteria</taxon>
        <taxon>Chromatiales</taxon>
        <taxon>Sedimenticolaceae</taxon>
        <taxon>Sedimenticola</taxon>
    </lineage>
</organism>
<dbReference type="InterPro" id="IPR035225">
    <property type="entry name" value="DUF5338"/>
</dbReference>
<accession>A0A557RX46</accession>
<name>A0A557RX46_9GAMM</name>
<reference evidence="2 3" key="1">
    <citation type="submission" date="2019-07" db="EMBL/GenBank/DDBJ databases">
        <title>The pathways for chlorine oxyanion respiration interact through the shared metabolite chlorate.</title>
        <authorList>
            <person name="Barnum T.P."/>
            <person name="Cheng Y."/>
            <person name="Hill K.A."/>
            <person name="Lucas L.N."/>
            <person name="Carlson H.K."/>
            <person name="Coates J.D."/>
        </authorList>
    </citation>
    <scope>NUCLEOTIDE SEQUENCE [LARGE SCALE GENOMIC DNA]</scope>
    <source>
        <strain evidence="2 3">BK-1</strain>
    </source>
</reference>
<feature type="region of interest" description="Disordered" evidence="1">
    <location>
        <begin position="65"/>
        <end position="123"/>
    </location>
</feature>
<dbReference type="AlphaFoldDB" id="A0A557RX46"/>
<dbReference type="Proteomes" id="UP000316649">
    <property type="component" value="Unassembled WGS sequence"/>
</dbReference>
<gene>
    <name evidence="2" type="ORF">FHP88_17815</name>
</gene>
<sequence length="123" mass="13826">MKKTDLLEELRRTKSSNKSLIISRWPEIAAALEAGYTKKDVYELLQKQGLNVTYTHFTRFTKKLQNKGKQVEPEQSPKAGQVAAISKQRAKKPEQDGPITVGADQGEGFSYSPIPNEEELYGK</sequence>
<evidence type="ECO:0008006" key="4">
    <source>
        <dbReference type="Google" id="ProtNLM"/>
    </source>
</evidence>
<evidence type="ECO:0000313" key="2">
    <source>
        <dbReference type="EMBL" id="TVO69715.1"/>
    </source>
</evidence>
<evidence type="ECO:0000313" key="3">
    <source>
        <dbReference type="Proteomes" id="UP000316649"/>
    </source>
</evidence>